<protein>
    <recommendedName>
        <fullName evidence="3">F-box domain-containing protein</fullName>
    </recommendedName>
</protein>
<sequence>MSAAHSPFAEPLKRGSPLCLLPYELKRHVVHECGLSPYDILWLSHVNRIWREVSSEESVFRDWYNAIPPRIRHTLETVANAQGKRTFVMLALKKTCMSCKREATSLMSAPLLLRLCPVCMLDNSEYAIIPEREKIRYHLTANDLRGLVSL</sequence>
<dbReference type="SUPFAM" id="SSF81383">
    <property type="entry name" value="F-box domain"/>
    <property type="match status" value="1"/>
</dbReference>
<dbReference type="AlphaFoldDB" id="A0A9P6DZZ1"/>
<organism evidence="1 2">
    <name type="scientific">Hydnum rufescens UP504</name>
    <dbReference type="NCBI Taxonomy" id="1448309"/>
    <lineage>
        <taxon>Eukaryota</taxon>
        <taxon>Fungi</taxon>
        <taxon>Dikarya</taxon>
        <taxon>Basidiomycota</taxon>
        <taxon>Agaricomycotina</taxon>
        <taxon>Agaricomycetes</taxon>
        <taxon>Cantharellales</taxon>
        <taxon>Hydnaceae</taxon>
        <taxon>Hydnum</taxon>
    </lineage>
</organism>
<dbReference type="OrthoDB" id="2687876at2759"/>
<dbReference type="EMBL" id="MU128939">
    <property type="protein sequence ID" value="KAF9516490.1"/>
    <property type="molecule type" value="Genomic_DNA"/>
</dbReference>
<proteinExistence type="predicted"/>
<accession>A0A9P6DZZ1</accession>
<evidence type="ECO:0008006" key="3">
    <source>
        <dbReference type="Google" id="ProtNLM"/>
    </source>
</evidence>
<name>A0A9P6DZZ1_9AGAM</name>
<dbReference type="InterPro" id="IPR036047">
    <property type="entry name" value="F-box-like_dom_sf"/>
</dbReference>
<dbReference type="Proteomes" id="UP000886523">
    <property type="component" value="Unassembled WGS sequence"/>
</dbReference>
<evidence type="ECO:0000313" key="1">
    <source>
        <dbReference type="EMBL" id="KAF9516490.1"/>
    </source>
</evidence>
<comment type="caution">
    <text evidence="1">The sequence shown here is derived from an EMBL/GenBank/DDBJ whole genome shotgun (WGS) entry which is preliminary data.</text>
</comment>
<gene>
    <name evidence="1" type="ORF">BS47DRAFT_666081</name>
</gene>
<keyword evidence="2" id="KW-1185">Reference proteome</keyword>
<reference evidence="1" key="1">
    <citation type="journal article" date="2020" name="Nat. Commun.">
        <title>Large-scale genome sequencing of mycorrhizal fungi provides insights into the early evolution of symbiotic traits.</title>
        <authorList>
            <person name="Miyauchi S."/>
            <person name="Kiss E."/>
            <person name="Kuo A."/>
            <person name="Drula E."/>
            <person name="Kohler A."/>
            <person name="Sanchez-Garcia M."/>
            <person name="Morin E."/>
            <person name="Andreopoulos B."/>
            <person name="Barry K.W."/>
            <person name="Bonito G."/>
            <person name="Buee M."/>
            <person name="Carver A."/>
            <person name="Chen C."/>
            <person name="Cichocki N."/>
            <person name="Clum A."/>
            <person name="Culley D."/>
            <person name="Crous P.W."/>
            <person name="Fauchery L."/>
            <person name="Girlanda M."/>
            <person name="Hayes R.D."/>
            <person name="Keri Z."/>
            <person name="LaButti K."/>
            <person name="Lipzen A."/>
            <person name="Lombard V."/>
            <person name="Magnuson J."/>
            <person name="Maillard F."/>
            <person name="Murat C."/>
            <person name="Nolan M."/>
            <person name="Ohm R.A."/>
            <person name="Pangilinan J."/>
            <person name="Pereira M.F."/>
            <person name="Perotto S."/>
            <person name="Peter M."/>
            <person name="Pfister S."/>
            <person name="Riley R."/>
            <person name="Sitrit Y."/>
            <person name="Stielow J.B."/>
            <person name="Szollosi G."/>
            <person name="Zifcakova L."/>
            <person name="Stursova M."/>
            <person name="Spatafora J.W."/>
            <person name="Tedersoo L."/>
            <person name="Vaario L.M."/>
            <person name="Yamada A."/>
            <person name="Yan M."/>
            <person name="Wang P."/>
            <person name="Xu J."/>
            <person name="Bruns T."/>
            <person name="Baldrian P."/>
            <person name="Vilgalys R."/>
            <person name="Dunand C."/>
            <person name="Henrissat B."/>
            <person name="Grigoriev I.V."/>
            <person name="Hibbett D."/>
            <person name="Nagy L.G."/>
            <person name="Martin F.M."/>
        </authorList>
    </citation>
    <scope>NUCLEOTIDE SEQUENCE</scope>
    <source>
        <strain evidence="1">UP504</strain>
    </source>
</reference>
<evidence type="ECO:0000313" key="2">
    <source>
        <dbReference type="Proteomes" id="UP000886523"/>
    </source>
</evidence>